<dbReference type="EMBL" id="FNAI01000003">
    <property type="protein sequence ID" value="SDD90521.1"/>
    <property type="molecule type" value="Genomic_DNA"/>
</dbReference>
<evidence type="ECO:0000256" key="5">
    <source>
        <dbReference type="ARBA" id="ARBA00023004"/>
    </source>
</evidence>
<evidence type="ECO:0000313" key="9">
    <source>
        <dbReference type="EMBL" id="SDD90521.1"/>
    </source>
</evidence>
<feature type="binding site" description="covalent" evidence="6">
    <location>
        <position position="76"/>
    </location>
    <ligand>
        <name>heme c</name>
        <dbReference type="ChEBI" id="CHEBI:61717"/>
    </ligand>
</feature>
<dbReference type="GO" id="GO:0009055">
    <property type="term" value="F:electron transfer activity"/>
    <property type="evidence" value="ECO:0007669"/>
    <property type="project" value="InterPro"/>
</dbReference>
<name>A0A1G6YJP9_9SPHI</name>
<comment type="PTM">
    <text evidence="6">Binds 1 heme c group covalently per subunit.</text>
</comment>
<evidence type="ECO:0000256" key="4">
    <source>
        <dbReference type="ARBA" id="ARBA00022982"/>
    </source>
</evidence>
<dbReference type="Proteomes" id="UP000199072">
    <property type="component" value="Unassembled WGS sequence"/>
</dbReference>
<gene>
    <name evidence="9" type="ORF">SAMN05216464_1033</name>
</gene>
<proteinExistence type="predicted"/>
<dbReference type="GO" id="GO:0020037">
    <property type="term" value="F:heme binding"/>
    <property type="evidence" value="ECO:0007669"/>
    <property type="project" value="InterPro"/>
</dbReference>
<keyword evidence="5 6" id="KW-0408">Iron</keyword>
<dbReference type="AlphaFoldDB" id="A0A1G6YJP9"/>
<protein>
    <submittedName>
        <fullName evidence="9">Cytochrome c</fullName>
    </submittedName>
</protein>
<dbReference type="PROSITE" id="PS51007">
    <property type="entry name" value="CYTC"/>
    <property type="match status" value="1"/>
</dbReference>
<feature type="binding site" description="covalent" evidence="6">
    <location>
        <position position="121"/>
    </location>
    <ligand>
        <name>heme c</name>
        <dbReference type="ChEBI" id="CHEBI:61717"/>
    </ligand>
</feature>
<keyword evidence="4" id="KW-0249">Electron transport</keyword>
<evidence type="ECO:0000256" key="1">
    <source>
        <dbReference type="ARBA" id="ARBA00022448"/>
    </source>
</evidence>
<dbReference type="InterPro" id="IPR036909">
    <property type="entry name" value="Cyt_c-like_dom_sf"/>
</dbReference>
<evidence type="ECO:0000256" key="6">
    <source>
        <dbReference type="PIRSR" id="PIRSR602324-1"/>
    </source>
</evidence>
<keyword evidence="3 6" id="KW-0479">Metal-binding</keyword>
<dbReference type="PROSITE" id="PS51257">
    <property type="entry name" value="PROKAR_LIPOPROTEIN"/>
    <property type="match status" value="1"/>
</dbReference>
<evidence type="ECO:0000313" key="10">
    <source>
        <dbReference type="Proteomes" id="UP000199072"/>
    </source>
</evidence>
<dbReference type="SUPFAM" id="SSF46626">
    <property type="entry name" value="Cytochrome c"/>
    <property type="match status" value="1"/>
</dbReference>
<organism evidence="9 10">
    <name type="scientific">Mucilaginibacter pineti</name>
    <dbReference type="NCBI Taxonomy" id="1391627"/>
    <lineage>
        <taxon>Bacteria</taxon>
        <taxon>Pseudomonadati</taxon>
        <taxon>Bacteroidota</taxon>
        <taxon>Sphingobacteriia</taxon>
        <taxon>Sphingobacteriales</taxon>
        <taxon>Sphingobacteriaceae</taxon>
        <taxon>Mucilaginibacter</taxon>
    </lineage>
</organism>
<feature type="region of interest" description="Disordered" evidence="7">
    <location>
        <begin position="24"/>
        <end position="50"/>
    </location>
</feature>
<evidence type="ECO:0000256" key="3">
    <source>
        <dbReference type="ARBA" id="ARBA00022723"/>
    </source>
</evidence>
<dbReference type="InterPro" id="IPR009056">
    <property type="entry name" value="Cyt_c-like_dom"/>
</dbReference>
<dbReference type="InterPro" id="IPR002324">
    <property type="entry name" value="Cyt_c_ID"/>
</dbReference>
<dbReference type="Pfam" id="PF00034">
    <property type="entry name" value="Cytochrom_C"/>
    <property type="match status" value="1"/>
</dbReference>
<dbReference type="RefSeq" id="WP_091147544.1">
    <property type="nucleotide sequence ID" value="NZ_FNAI01000003.1"/>
</dbReference>
<accession>A0A1G6YJP9</accession>
<keyword evidence="10" id="KW-1185">Reference proteome</keyword>
<keyword evidence="1" id="KW-0813">Transport</keyword>
<evidence type="ECO:0000256" key="7">
    <source>
        <dbReference type="SAM" id="MobiDB-lite"/>
    </source>
</evidence>
<sequence>MKKAFFILGICAVISACGGNASKSGNDTTSNQSAKAANSDADTNAVKTGTETAATEKVGSAAGEKLIGNYDCNTCHKVDVKIVGPAFQDVAKKYPATQANIDTLANKIINGGKGNWGDIPMAPHPTLAVADAKEIVKYILSLKK</sequence>
<evidence type="ECO:0000256" key="2">
    <source>
        <dbReference type="ARBA" id="ARBA00022617"/>
    </source>
</evidence>
<dbReference type="Gene3D" id="1.10.760.10">
    <property type="entry name" value="Cytochrome c-like domain"/>
    <property type="match status" value="1"/>
</dbReference>
<keyword evidence="2 6" id="KW-0349">Heme</keyword>
<feature type="domain" description="Cytochrome c" evidence="8">
    <location>
        <begin position="58"/>
        <end position="143"/>
    </location>
</feature>
<dbReference type="GO" id="GO:0005506">
    <property type="term" value="F:iron ion binding"/>
    <property type="evidence" value="ECO:0007669"/>
    <property type="project" value="InterPro"/>
</dbReference>
<evidence type="ECO:0000259" key="8">
    <source>
        <dbReference type="PROSITE" id="PS51007"/>
    </source>
</evidence>
<dbReference type="OrthoDB" id="9814063at2"/>
<reference evidence="9 10" key="1">
    <citation type="submission" date="2016-10" db="EMBL/GenBank/DDBJ databases">
        <authorList>
            <person name="de Groot N.N."/>
        </authorList>
    </citation>
    <scope>NUCLEOTIDE SEQUENCE [LARGE SCALE GENOMIC DNA]</scope>
    <source>
        <strain evidence="9 10">47C3B</strain>
    </source>
</reference>
<feature type="binding site" description="covalent" evidence="6">
    <location>
        <position position="72"/>
    </location>
    <ligand>
        <name>heme c</name>
        <dbReference type="ChEBI" id="CHEBI:61717"/>
    </ligand>
</feature>
<dbReference type="PRINTS" id="PR00606">
    <property type="entry name" value="CYTCHROMECID"/>
</dbReference>
<dbReference type="STRING" id="1391627.SAMN05216464_1033"/>